<evidence type="ECO:0000256" key="2">
    <source>
        <dbReference type="ARBA" id="ARBA00022692"/>
    </source>
</evidence>
<dbReference type="AlphaFoldDB" id="A0A4U1C859"/>
<feature type="transmembrane region" description="Helical" evidence="5">
    <location>
        <begin position="363"/>
        <end position="382"/>
    </location>
</feature>
<feature type="transmembrane region" description="Helical" evidence="5">
    <location>
        <begin position="30"/>
        <end position="49"/>
    </location>
</feature>
<dbReference type="PANTHER" id="PTHR37422">
    <property type="entry name" value="TEICHURONIC ACID BIOSYNTHESIS PROTEIN TUAE"/>
    <property type="match status" value="1"/>
</dbReference>
<evidence type="ECO:0000256" key="3">
    <source>
        <dbReference type="ARBA" id="ARBA00022989"/>
    </source>
</evidence>
<comment type="caution">
    <text evidence="7">The sequence shown here is derived from an EMBL/GenBank/DDBJ whole genome shotgun (WGS) entry which is preliminary data.</text>
</comment>
<feature type="domain" description="O-antigen ligase-related" evidence="6">
    <location>
        <begin position="203"/>
        <end position="343"/>
    </location>
</feature>
<keyword evidence="8" id="KW-1185">Reference proteome</keyword>
<dbReference type="GO" id="GO:0016020">
    <property type="term" value="C:membrane"/>
    <property type="evidence" value="ECO:0007669"/>
    <property type="project" value="UniProtKB-SubCell"/>
</dbReference>
<keyword evidence="2 5" id="KW-0812">Transmembrane</keyword>
<feature type="transmembrane region" description="Helical" evidence="5">
    <location>
        <begin position="292"/>
        <end position="311"/>
    </location>
</feature>
<feature type="transmembrane region" description="Helical" evidence="5">
    <location>
        <begin position="91"/>
        <end position="108"/>
    </location>
</feature>
<dbReference type="OrthoDB" id="783093at2"/>
<sequence length="422" mass="47362">MPRILSFILIIYCFIIGFLGREVGKLPYGIFIEIFLLLILIAVIIKKPLKEWTNLNKDIFYLLLIWFVLSLIEVINPGAAFMGWLNEIRTAALYPLLIVSLGLIVFSVKKDLDVFLVIIFCFSSLAAFNGIKQLYIGFFPGEAAFLQNGGAVTHMLWGKLRVFSFYSDAGQFGASQAHVGIIALIISFAPMKLWKRILFIGCAMLNLYGMLISGTRGAIFIFFVAAFVAIVLSKNVKSIILGGFIVISSIGILKYTSIGDGNYQIYRMRTALNPNDASLKVRFDTQMRLKSYMADLPFGGGLGVLGYNGNLYNSDKYLNKFQPDSFFVKVWVMYGVVGLTIWFSIMMYIFGKCCSIAWCVRNTELRIKVIALTAGFAGILVGCYGNEVINIMPTSIIVYFSWVFIYKSPTWDDKYSDKEVLS</sequence>
<feature type="transmembrane region" description="Helical" evidence="5">
    <location>
        <begin position="238"/>
        <end position="258"/>
    </location>
</feature>
<comment type="subcellular location">
    <subcellularLocation>
        <location evidence="1">Membrane</location>
        <topology evidence="1">Multi-pass membrane protein</topology>
    </subcellularLocation>
</comment>
<evidence type="ECO:0000256" key="1">
    <source>
        <dbReference type="ARBA" id="ARBA00004141"/>
    </source>
</evidence>
<accession>A0A4U1C859</accession>
<gene>
    <name evidence="7" type="ORF">FA045_12210</name>
</gene>
<feature type="transmembrane region" description="Helical" evidence="5">
    <location>
        <begin position="61"/>
        <end position="85"/>
    </location>
</feature>
<dbReference type="InterPro" id="IPR007016">
    <property type="entry name" value="O-antigen_ligase-rel_domated"/>
</dbReference>
<feature type="transmembrane region" description="Helical" evidence="5">
    <location>
        <begin position="205"/>
        <end position="232"/>
    </location>
</feature>
<keyword evidence="3 5" id="KW-1133">Transmembrane helix</keyword>
<evidence type="ECO:0000256" key="4">
    <source>
        <dbReference type="ARBA" id="ARBA00023136"/>
    </source>
</evidence>
<dbReference type="Proteomes" id="UP000310477">
    <property type="component" value="Unassembled WGS sequence"/>
</dbReference>
<organism evidence="7 8">
    <name type="scientific">Pedobacter cryotolerans</name>
    <dbReference type="NCBI Taxonomy" id="2571270"/>
    <lineage>
        <taxon>Bacteria</taxon>
        <taxon>Pseudomonadati</taxon>
        <taxon>Bacteroidota</taxon>
        <taxon>Sphingobacteriia</taxon>
        <taxon>Sphingobacteriales</taxon>
        <taxon>Sphingobacteriaceae</taxon>
        <taxon>Pedobacter</taxon>
    </lineage>
</organism>
<feature type="transmembrane region" description="Helical" evidence="5">
    <location>
        <begin position="115"/>
        <end position="136"/>
    </location>
</feature>
<feature type="transmembrane region" description="Helical" evidence="5">
    <location>
        <begin position="172"/>
        <end position="193"/>
    </location>
</feature>
<keyword evidence="7" id="KW-0436">Ligase</keyword>
<proteinExistence type="predicted"/>
<dbReference type="PANTHER" id="PTHR37422:SF17">
    <property type="entry name" value="O-ANTIGEN LIGASE"/>
    <property type="match status" value="1"/>
</dbReference>
<dbReference type="EMBL" id="SWBO01000006">
    <property type="protein sequence ID" value="TKB99664.1"/>
    <property type="molecule type" value="Genomic_DNA"/>
</dbReference>
<evidence type="ECO:0000256" key="5">
    <source>
        <dbReference type="SAM" id="Phobius"/>
    </source>
</evidence>
<reference evidence="7 8" key="1">
    <citation type="submission" date="2019-04" db="EMBL/GenBank/DDBJ databases">
        <title>Pedobacter sp. AR-2-6 sp. nov., isolated from Arctic soil.</title>
        <authorList>
            <person name="Dahal R.H."/>
            <person name="Kim D.-U."/>
        </authorList>
    </citation>
    <scope>NUCLEOTIDE SEQUENCE [LARGE SCALE GENOMIC DNA]</scope>
    <source>
        <strain evidence="7 8">AR-2-6</strain>
    </source>
</reference>
<evidence type="ECO:0000313" key="7">
    <source>
        <dbReference type="EMBL" id="TKB99664.1"/>
    </source>
</evidence>
<protein>
    <submittedName>
        <fullName evidence="7">O-antigen ligase domain-containing protein</fullName>
    </submittedName>
</protein>
<name>A0A4U1C859_9SPHI</name>
<feature type="transmembrane region" description="Helical" evidence="5">
    <location>
        <begin position="388"/>
        <end position="406"/>
    </location>
</feature>
<dbReference type="Pfam" id="PF04932">
    <property type="entry name" value="Wzy_C"/>
    <property type="match status" value="1"/>
</dbReference>
<dbReference type="RefSeq" id="WP_136877357.1">
    <property type="nucleotide sequence ID" value="NZ_SWBO01000006.1"/>
</dbReference>
<keyword evidence="4 5" id="KW-0472">Membrane</keyword>
<dbReference type="InterPro" id="IPR051533">
    <property type="entry name" value="WaaL-like"/>
</dbReference>
<dbReference type="GO" id="GO:0016874">
    <property type="term" value="F:ligase activity"/>
    <property type="evidence" value="ECO:0007669"/>
    <property type="project" value="UniProtKB-KW"/>
</dbReference>
<feature type="transmembrane region" description="Helical" evidence="5">
    <location>
        <begin position="331"/>
        <end position="351"/>
    </location>
</feature>
<evidence type="ECO:0000259" key="6">
    <source>
        <dbReference type="Pfam" id="PF04932"/>
    </source>
</evidence>
<evidence type="ECO:0000313" key="8">
    <source>
        <dbReference type="Proteomes" id="UP000310477"/>
    </source>
</evidence>